<dbReference type="Proteomes" id="UP000821865">
    <property type="component" value="Chromosome 8"/>
</dbReference>
<gene>
    <name evidence="1" type="ORF">HPB49_024977</name>
</gene>
<dbReference type="EMBL" id="CM023477">
    <property type="protein sequence ID" value="KAH7938532.1"/>
    <property type="molecule type" value="Genomic_DNA"/>
</dbReference>
<organism evidence="1 2">
    <name type="scientific">Dermacentor silvarum</name>
    <name type="common">Tick</name>
    <dbReference type="NCBI Taxonomy" id="543639"/>
    <lineage>
        <taxon>Eukaryota</taxon>
        <taxon>Metazoa</taxon>
        <taxon>Ecdysozoa</taxon>
        <taxon>Arthropoda</taxon>
        <taxon>Chelicerata</taxon>
        <taxon>Arachnida</taxon>
        <taxon>Acari</taxon>
        <taxon>Parasitiformes</taxon>
        <taxon>Ixodida</taxon>
        <taxon>Ixodoidea</taxon>
        <taxon>Ixodidae</taxon>
        <taxon>Rhipicephalinae</taxon>
        <taxon>Dermacentor</taxon>
    </lineage>
</organism>
<proteinExistence type="predicted"/>
<evidence type="ECO:0000313" key="2">
    <source>
        <dbReference type="Proteomes" id="UP000821865"/>
    </source>
</evidence>
<protein>
    <submittedName>
        <fullName evidence="1">Uncharacterized protein</fullName>
    </submittedName>
</protein>
<keyword evidence="2" id="KW-1185">Reference proteome</keyword>
<comment type="caution">
    <text evidence="1">The sequence shown here is derived from an EMBL/GenBank/DDBJ whole genome shotgun (WGS) entry which is preliminary data.</text>
</comment>
<reference evidence="1" key="1">
    <citation type="submission" date="2020-05" db="EMBL/GenBank/DDBJ databases">
        <title>Large-scale comparative analyses of tick genomes elucidate their genetic diversity and vector capacities.</title>
        <authorList>
            <person name="Jia N."/>
            <person name="Wang J."/>
            <person name="Shi W."/>
            <person name="Du L."/>
            <person name="Sun Y."/>
            <person name="Zhan W."/>
            <person name="Jiang J."/>
            <person name="Wang Q."/>
            <person name="Zhang B."/>
            <person name="Ji P."/>
            <person name="Sakyi L.B."/>
            <person name="Cui X."/>
            <person name="Yuan T."/>
            <person name="Jiang B."/>
            <person name="Yang W."/>
            <person name="Lam T.T.-Y."/>
            <person name="Chang Q."/>
            <person name="Ding S."/>
            <person name="Wang X."/>
            <person name="Zhu J."/>
            <person name="Ruan X."/>
            <person name="Zhao L."/>
            <person name="Wei J."/>
            <person name="Que T."/>
            <person name="Du C."/>
            <person name="Cheng J."/>
            <person name="Dai P."/>
            <person name="Han X."/>
            <person name="Huang E."/>
            <person name="Gao Y."/>
            <person name="Liu J."/>
            <person name="Shao H."/>
            <person name="Ye R."/>
            <person name="Li L."/>
            <person name="Wei W."/>
            <person name="Wang X."/>
            <person name="Wang C."/>
            <person name="Yang T."/>
            <person name="Huo Q."/>
            <person name="Li W."/>
            <person name="Guo W."/>
            <person name="Chen H."/>
            <person name="Zhou L."/>
            <person name="Ni X."/>
            <person name="Tian J."/>
            <person name="Zhou Y."/>
            <person name="Sheng Y."/>
            <person name="Liu T."/>
            <person name="Pan Y."/>
            <person name="Xia L."/>
            <person name="Li J."/>
            <person name="Zhao F."/>
            <person name="Cao W."/>
        </authorList>
    </citation>
    <scope>NUCLEOTIDE SEQUENCE</scope>
    <source>
        <strain evidence="1">Dsil-2018</strain>
    </source>
</reference>
<accession>A0ACB8CC97</accession>
<name>A0ACB8CC97_DERSI</name>
<sequence>MAILATVIAAVAVTTVVFWLLKRRSKLRLFKDLGIPGPKPDFLWGNLKQMDHRRVEAFVQWRKDHGKLFGVYVGSEPFLVITDPEMAHECFVKQAAIFQDRPTSFVDAEPFKSSLFQLGGRKWTNVRAALNYAFSSSRMKDLSSVADLCATRFVEKVSSICLRSGHVEVFDRALDFSYDFLMNTVLVQKVKSQEGCSEPILEFLKQVSKDMENSAIEVAFTVPAVRSVLTLIYPFTKHAKAFKNIMSHVQHLIELRRSGELPKEPSVLQTLLATEALNGAQKKPSRRYKYLDDHYISSNAAIFLLAGTEATASALSFLMYLLARHPREQDKIVKEMEDIFASEEDIKFNFNELHRLKRIDMVIYEGLRLYPPVPLYLIRRCSQDTTVCGQFIPAGVNVMVTPWLIHHDSEIWPEPEKFLPDRFAAENSESRQNGTYMPFGLGPRVCIGQKLGFLALKSALIEVVRDFRLTLCNEATGPPTLSVPSVILVPGGGVRVRLERRTAIASSERCKTGKHMFVAA</sequence>
<evidence type="ECO:0000313" key="1">
    <source>
        <dbReference type="EMBL" id="KAH7938532.1"/>
    </source>
</evidence>